<name>A0A9N8E2V9_9STRA</name>
<reference evidence="1" key="1">
    <citation type="submission" date="2020-06" db="EMBL/GenBank/DDBJ databases">
        <authorList>
            <consortium name="Plant Systems Biology data submission"/>
        </authorList>
    </citation>
    <scope>NUCLEOTIDE SEQUENCE</scope>
    <source>
        <strain evidence="1">D6</strain>
    </source>
</reference>
<keyword evidence="2" id="KW-1185">Reference proteome</keyword>
<organism evidence="1 2">
    <name type="scientific">Seminavis robusta</name>
    <dbReference type="NCBI Taxonomy" id="568900"/>
    <lineage>
        <taxon>Eukaryota</taxon>
        <taxon>Sar</taxon>
        <taxon>Stramenopiles</taxon>
        <taxon>Ochrophyta</taxon>
        <taxon>Bacillariophyta</taxon>
        <taxon>Bacillariophyceae</taxon>
        <taxon>Bacillariophycidae</taxon>
        <taxon>Naviculales</taxon>
        <taxon>Naviculaceae</taxon>
        <taxon>Seminavis</taxon>
    </lineage>
</organism>
<evidence type="ECO:0000313" key="1">
    <source>
        <dbReference type="EMBL" id="CAB9513497.1"/>
    </source>
</evidence>
<proteinExistence type="predicted"/>
<dbReference type="EMBL" id="CAICTM010000594">
    <property type="protein sequence ID" value="CAB9513497.1"/>
    <property type="molecule type" value="Genomic_DNA"/>
</dbReference>
<dbReference type="InterPro" id="IPR006461">
    <property type="entry name" value="PLAC_motif_containing"/>
</dbReference>
<dbReference type="Proteomes" id="UP001153069">
    <property type="component" value="Unassembled WGS sequence"/>
</dbReference>
<gene>
    <name evidence="1" type="ORF">SEMRO_595_G172600.1</name>
</gene>
<sequence>MSNWKQGPCECCNDPGLCCFAFCCPCFAYKEMADNTGDSNGCLYCVATLCGCGCCVLTMQGDAIAQKRGIDEGIPLAALKACFDGFVCYSCTVLNETRVMKSEAAGGGVKGQEMQR</sequence>
<comment type="caution">
    <text evidence="1">The sequence shown here is derived from an EMBL/GenBank/DDBJ whole genome shotgun (WGS) entry which is preliminary data.</text>
</comment>
<protein>
    <submittedName>
        <fullName evidence="1">Uncharacterized protein</fullName>
    </submittedName>
</protein>
<accession>A0A9N8E2V9</accession>
<dbReference type="Pfam" id="PF04749">
    <property type="entry name" value="PLAC8"/>
    <property type="match status" value="1"/>
</dbReference>
<dbReference type="OrthoDB" id="51207at2759"/>
<evidence type="ECO:0000313" key="2">
    <source>
        <dbReference type="Proteomes" id="UP001153069"/>
    </source>
</evidence>
<dbReference type="AlphaFoldDB" id="A0A9N8E2V9"/>